<keyword evidence="5 9" id="KW-1133">Transmembrane helix</keyword>
<feature type="transmembrane region" description="Helical" evidence="9">
    <location>
        <begin position="134"/>
        <end position="153"/>
    </location>
</feature>
<evidence type="ECO:0000256" key="5">
    <source>
        <dbReference type="ARBA" id="ARBA00022989"/>
    </source>
</evidence>
<gene>
    <name evidence="10" type="ORF">Prum_093590</name>
</gene>
<dbReference type="EMBL" id="BLPG01000002">
    <property type="protein sequence ID" value="GFJ95717.1"/>
    <property type="molecule type" value="Genomic_DNA"/>
</dbReference>
<dbReference type="InterPro" id="IPR018584">
    <property type="entry name" value="GT87"/>
</dbReference>
<feature type="transmembrane region" description="Helical" evidence="9">
    <location>
        <begin position="12"/>
        <end position="29"/>
    </location>
</feature>
<evidence type="ECO:0000256" key="6">
    <source>
        <dbReference type="ARBA" id="ARBA00023136"/>
    </source>
</evidence>
<evidence type="ECO:0000256" key="2">
    <source>
        <dbReference type="ARBA" id="ARBA00022475"/>
    </source>
</evidence>
<reference evidence="10 11" key="1">
    <citation type="submission" date="2020-03" db="EMBL/GenBank/DDBJ databases">
        <title>Whole genome shotgun sequence of Phytohabitans rumicis NBRC 108638.</title>
        <authorList>
            <person name="Komaki H."/>
            <person name="Tamura T."/>
        </authorList>
    </citation>
    <scope>NUCLEOTIDE SEQUENCE [LARGE SCALE GENOMIC DNA]</scope>
    <source>
        <strain evidence="10 11">NBRC 108638</strain>
    </source>
</reference>
<feature type="region of interest" description="Disordered" evidence="8">
    <location>
        <begin position="404"/>
        <end position="455"/>
    </location>
</feature>
<evidence type="ECO:0008006" key="12">
    <source>
        <dbReference type="Google" id="ProtNLM"/>
    </source>
</evidence>
<organism evidence="10 11">
    <name type="scientific">Phytohabitans rumicis</name>
    <dbReference type="NCBI Taxonomy" id="1076125"/>
    <lineage>
        <taxon>Bacteria</taxon>
        <taxon>Bacillati</taxon>
        <taxon>Actinomycetota</taxon>
        <taxon>Actinomycetes</taxon>
        <taxon>Micromonosporales</taxon>
        <taxon>Micromonosporaceae</taxon>
    </lineage>
</organism>
<dbReference type="Proteomes" id="UP000482960">
    <property type="component" value="Unassembled WGS sequence"/>
</dbReference>
<evidence type="ECO:0000313" key="11">
    <source>
        <dbReference type="Proteomes" id="UP000482960"/>
    </source>
</evidence>
<feature type="transmembrane region" description="Helical" evidence="9">
    <location>
        <begin position="111"/>
        <end position="127"/>
    </location>
</feature>
<evidence type="ECO:0000313" key="10">
    <source>
        <dbReference type="EMBL" id="GFJ95717.1"/>
    </source>
</evidence>
<keyword evidence="11" id="KW-1185">Reference proteome</keyword>
<feature type="transmembrane region" description="Helical" evidence="9">
    <location>
        <begin position="356"/>
        <end position="374"/>
    </location>
</feature>
<accession>A0A6V8LNP6</accession>
<evidence type="ECO:0000256" key="9">
    <source>
        <dbReference type="SAM" id="Phobius"/>
    </source>
</evidence>
<feature type="transmembrane region" description="Helical" evidence="9">
    <location>
        <begin position="248"/>
        <end position="266"/>
    </location>
</feature>
<evidence type="ECO:0000256" key="7">
    <source>
        <dbReference type="ARBA" id="ARBA00024033"/>
    </source>
</evidence>
<sequence>MAPVMVDRRTGALWALFGAIAVVSSVLVLRRPPAERLSDLHIYYGAAQTVQSGQPLYGYVADNGGPFTYPPFAVLLMRPLTVFPEGAVQVAWLALVCAAVAAIGYAVARPAGGLVAAAACVVLLSAPAQSNLRFGQVSVFIVLLALVDAVGLTPARWRGVLVGVAAAVKLTPLLFVVYFLLAGRYRDAGRAALAFAGCAALAAAVLPADSWTYWTGTVTQTSRIGNLASLGNQSVHGMLMRVGVDAGTLPLLWAALVAVICGTALWRARQLWREEHPVRAAVLVGCASVAASPVSWTHHQVWTVLAAMLLVATNGVAQRVAGLALLAAMTVSLGALLRDVSTYPGVQFALENARTFGAVAVCLAGFGGVAAVAAHGRRRAGLRVASVAAAVVAGFVVLPCRPAPTRRSRRTRSPTPATRATSSPARTCGRAPRRSSSASPGSRPRCGSTAWSAPP</sequence>
<keyword evidence="3" id="KW-0808">Transferase</keyword>
<evidence type="ECO:0000256" key="4">
    <source>
        <dbReference type="ARBA" id="ARBA00022692"/>
    </source>
</evidence>
<comment type="similarity">
    <text evidence="7">Belongs to the glycosyltransferase 87 family.</text>
</comment>
<keyword evidence="6 9" id="KW-0472">Membrane</keyword>
<proteinExistence type="inferred from homology"/>
<keyword evidence="2" id="KW-1003">Cell membrane</keyword>
<feature type="compositionally biased region" description="Low complexity" evidence="8">
    <location>
        <begin position="413"/>
        <end position="448"/>
    </location>
</feature>
<dbReference type="GO" id="GO:0016758">
    <property type="term" value="F:hexosyltransferase activity"/>
    <property type="evidence" value="ECO:0007669"/>
    <property type="project" value="InterPro"/>
</dbReference>
<feature type="transmembrane region" description="Helical" evidence="9">
    <location>
        <begin position="316"/>
        <end position="336"/>
    </location>
</feature>
<feature type="transmembrane region" description="Helical" evidence="9">
    <location>
        <begin position="278"/>
        <end position="296"/>
    </location>
</feature>
<evidence type="ECO:0000256" key="1">
    <source>
        <dbReference type="ARBA" id="ARBA00004651"/>
    </source>
</evidence>
<feature type="transmembrane region" description="Helical" evidence="9">
    <location>
        <begin position="380"/>
        <end position="400"/>
    </location>
</feature>
<keyword evidence="4 9" id="KW-0812">Transmembrane</keyword>
<dbReference type="AlphaFoldDB" id="A0A6V8LNP6"/>
<feature type="transmembrane region" description="Helical" evidence="9">
    <location>
        <begin position="193"/>
        <end position="214"/>
    </location>
</feature>
<evidence type="ECO:0000256" key="8">
    <source>
        <dbReference type="SAM" id="MobiDB-lite"/>
    </source>
</evidence>
<name>A0A6V8LNP6_9ACTN</name>
<feature type="transmembrane region" description="Helical" evidence="9">
    <location>
        <begin position="86"/>
        <end position="105"/>
    </location>
</feature>
<dbReference type="GO" id="GO:0005886">
    <property type="term" value="C:plasma membrane"/>
    <property type="evidence" value="ECO:0007669"/>
    <property type="project" value="UniProtKB-SubCell"/>
</dbReference>
<dbReference type="Pfam" id="PF09594">
    <property type="entry name" value="GT87"/>
    <property type="match status" value="1"/>
</dbReference>
<reference evidence="10 11" key="2">
    <citation type="submission" date="2020-03" db="EMBL/GenBank/DDBJ databases">
        <authorList>
            <person name="Ichikawa N."/>
            <person name="Kimura A."/>
            <person name="Kitahashi Y."/>
            <person name="Uohara A."/>
        </authorList>
    </citation>
    <scope>NUCLEOTIDE SEQUENCE [LARGE SCALE GENOMIC DNA]</scope>
    <source>
        <strain evidence="10 11">NBRC 108638</strain>
    </source>
</reference>
<protein>
    <recommendedName>
        <fullName evidence="12">Polyprenol-phosphate-mannose-dependent alpha-(1-2)-phosphatidylinositol mannoside mannosyltransferase</fullName>
    </recommendedName>
</protein>
<evidence type="ECO:0000256" key="3">
    <source>
        <dbReference type="ARBA" id="ARBA00022679"/>
    </source>
</evidence>
<comment type="subcellular location">
    <subcellularLocation>
        <location evidence="1">Cell membrane</location>
        <topology evidence="1">Multi-pass membrane protein</topology>
    </subcellularLocation>
</comment>
<comment type="caution">
    <text evidence="10">The sequence shown here is derived from an EMBL/GenBank/DDBJ whole genome shotgun (WGS) entry which is preliminary data.</text>
</comment>
<feature type="transmembrane region" description="Helical" evidence="9">
    <location>
        <begin position="159"/>
        <end position="181"/>
    </location>
</feature>